<accession>A0A656PMB3</accession>
<dbReference type="GO" id="GO:0046872">
    <property type="term" value="F:metal ion binding"/>
    <property type="evidence" value="ECO:0007669"/>
    <property type="project" value="UniProtKB-KW"/>
</dbReference>
<dbReference type="AlphaFoldDB" id="A0A656PMB3"/>
<evidence type="ECO:0000313" key="3">
    <source>
        <dbReference type="EMBL" id="HCQ40394.1"/>
    </source>
</evidence>
<evidence type="ECO:0000259" key="2">
    <source>
        <dbReference type="PROSITE" id="PS50846"/>
    </source>
</evidence>
<dbReference type="PROSITE" id="PS50846">
    <property type="entry name" value="HMA_2"/>
    <property type="match status" value="1"/>
</dbReference>
<dbReference type="SUPFAM" id="SSF55008">
    <property type="entry name" value="HMA, heavy metal-associated domain"/>
    <property type="match status" value="1"/>
</dbReference>
<sequence length="72" mass="8023">MMKTVTLKIVGMHCTSCAMNIDFELEDLKGVREASTNYAKQKTVVTFDPNVVNLGKIIEVIKSLEYEVKVAS</sequence>
<dbReference type="PANTHER" id="PTHR46594:SF4">
    <property type="entry name" value="P-TYPE CATION-TRANSPORTING ATPASE"/>
    <property type="match status" value="1"/>
</dbReference>
<gene>
    <name evidence="3" type="ORF">DIU24_01635</name>
</gene>
<protein>
    <submittedName>
        <fullName evidence="3">Copper chaperone</fullName>
    </submittedName>
</protein>
<dbReference type="Pfam" id="PF00403">
    <property type="entry name" value="HMA"/>
    <property type="match status" value="1"/>
</dbReference>
<dbReference type="InterPro" id="IPR006121">
    <property type="entry name" value="HMA_dom"/>
</dbReference>
<dbReference type="Gene3D" id="3.30.70.100">
    <property type="match status" value="1"/>
</dbReference>
<evidence type="ECO:0000313" key="4">
    <source>
        <dbReference type="Proteomes" id="UP000262056"/>
    </source>
</evidence>
<keyword evidence="1" id="KW-0479">Metal-binding</keyword>
<organism evidence="3 4">
    <name type="scientific">candidate division WWE3 bacterium</name>
    <dbReference type="NCBI Taxonomy" id="2053526"/>
    <lineage>
        <taxon>Bacteria</taxon>
        <taxon>Katanobacteria</taxon>
    </lineage>
</organism>
<dbReference type="Proteomes" id="UP000262056">
    <property type="component" value="Unassembled WGS sequence"/>
</dbReference>
<proteinExistence type="predicted"/>
<dbReference type="EMBL" id="DQFB01000003">
    <property type="protein sequence ID" value="HCQ40394.1"/>
    <property type="molecule type" value="Genomic_DNA"/>
</dbReference>
<feature type="domain" description="HMA" evidence="2">
    <location>
        <begin position="3"/>
        <end position="69"/>
    </location>
</feature>
<dbReference type="PANTHER" id="PTHR46594">
    <property type="entry name" value="P-TYPE CATION-TRANSPORTING ATPASE"/>
    <property type="match status" value="1"/>
</dbReference>
<reference evidence="3 4" key="1">
    <citation type="journal article" date="2018" name="Nat. Biotechnol.">
        <title>A standardized bacterial taxonomy based on genome phylogeny substantially revises the tree of life.</title>
        <authorList>
            <person name="Parks D.H."/>
            <person name="Chuvochina M."/>
            <person name="Waite D.W."/>
            <person name="Rinke C."/>
            <person name="Skarshewski A."/>
            <person name="Chaumeil P.A."/>
            <person name="Hugenholtz P."/>
        </authorList>
    </citation>
    <scope>NUCLEOTIDE SEQUENCE [LARGE SCALE GENOMIC DNA]</scope>
    <source>
        <strain evidence="3">UBA12021</strain>
    </source>
</reference>
<dbReference type="InterPro" id="IPR036163">
    <property type="entry name" value="HMA_dom_sf"/>
</dbReference>
<evidence type="ECO:0000256" key="1">
    <source>
        <dbReference type="ARBA" id="ARBA00022723"/>
    </source>
</evidence>
<dbReference type="FunFam" id="3.30.70.100:FF:000001">
    <property type="entry name" value="ATPase copper transporting beta"/>
    <property type="match status" value="1"/>
</dbReference>
<name>A0A656PMB3_UNCKA</name>
<comment type="caution">
    <text evidence="3">The sequence shown here is derived from an EMBL/GenBank/DDBJ whole genome shotgun (WGS) entry which is preliminary data.</text>
</comment>
<dbReference type="CDD" id="cd00371">
    <property type="entry name" value="HMA"/>
    <property type="match status" value="1"/>
</dbReference>